<evidence type="ECO:0000256" key="2">
    <source>
        <dbReference type="ARBA" id="ARBA00022980"/>
    </source>
</evidence>
<keyword evidence="2 5" id="KW-0689">Ribosomal protein</keyword>
<dbReference type="GO" id="GO:0006412">
    <property type="term" value="P:translation"/>
    <property type="evidence" value="ECO:0007669"/>
    <property type="project" value="InterPro"/>
</dbReference>
<accession>A0A0M9VPS3</accession>
<dbReference type="Proteomes" id="UP000037751">
    <property type="component" value="Unassembled WGS sequence"/>
</dbReference>
<protein>
    <submittedName>
        <fullName evidence="5">30s ribosomal protein s17</fullName>
    </submittedName>
</protein>
<dbReference type="InterPro" id="IPR000266">
    <property type="entry name" value="Ribosomal_uS17"/>
</dbReference>
<evidence type="ECO:0000313" key="6">
    <source>
        <dbReference type="Proteomes" id="UP000037751"/>
    </source>
</evidence>
<sequence>MGATVLTGIVTKAGVMAKTVTMTVAKVKTHPKLLKTYVRHNKYLVHDPENKLSIGERIRAQACRPLSARKRFVLLESLGFDTNASNASATSPEAERLRHERADASMSAEQREWIRIEQLVQAESRKRMPNRSRERSA</sequence>
<dbReference type="GO" id="GO:0005840">
    <property type="term" value="C:ribosome"/>
    <property type="evidence" value="ECO:0007669"/>
    <property type="project" value="UniProtKB-KW"/>
</dbReference>
<dbReference type="RefSeq" id="XP_017992401.1">
    <property type="nucleotide sequence ID" value="XM_018135536.1"/>
</dbReference>
<dbReference type="InterPro" id="IPR012340">
    <property type="entry name" value="NA-bd_OB-fold"/>
</dbReference>
<gene>
    <name evidence="5" type="ORF">Malapachy_1024</name>
</gene>
<comment type="caution">
    <text evidence="5">The sequence shown here is derived from an EMBL/GenBank/DDBJ whole genome shotgun (WGS) entry which is preliminary data.</text>
</comment>
<dbReference type="EMBL" id="LGAV01000003">
    <property type="protein sequence ID" value="KOS14769.1"/>
    <property type="molecule type" value="Genomic_DNA"/>
</dbReference>
<dbReference type="GO" id="GO:0003735">
    <property type="term" value="F:structural constituent of ribosome"/>
    <property type="evidence" value="ECO:0007669"/>
    <property type="project" value="InterPro"/>
</dbReference>
<evidence type="ECO:0000313" key="5">
    <source>
        <dbReference type="EMBL" id="KOS14769.1"/>
    </source>
</evidence>
<dbReference type="Gene3D" id="2.40.50.140">
    <property type="entry name" value="Nucleic acid-binding proteins"/>
    <property type="match status" value="1"/>
</dbReference>
<organism evidence="5 6">
    <name type="scientific">Malassezia pachydermatis</name>
    <dbReference type="NCBI Taxonomy" id="77020"/>
    <lineage>
        <taxon>Eukaryota</taxon>
        <taxon>Fungi</taxon>
        <taxon>Dikarya</taxon>
        <taxon>Basidiomycota</taxon>
        <taxon>Ustilaginomycotina</taxon>
        <taxon>Malasseziomycetes</taxon>
        <taxon>Malasseziales</taxon>
        <taxon>Malasseziaceae</taxon>
        <taxon>Malassezia</taxon>
    </lineage>
</organism>
<dbReference type="Pfam" id="PF00366">
    <property type="entry name" value="Ribosomal_S17"/>
    <property type="match status" value="1"/>
</dbReference>
<dbReference type="OrthoDB" id="274752at2759"/>
<dbReference type="GO" id="GO:0005739">
    <property type="term" value="C:mitochondrion"/>
    <property type="evidence" value="ECO:0007669"/>
    <property type="project" value="TreeGrafter"/>
</dbReference>
<dbReference type="PANTHER" id="PTHR10744:SF1">
    <property type="entry name" value="SMALL RIBOSOMAL SUBUNIT PROTEIN US17M"/>
    <property type="match status" value="1"/>
</dbReference>
<dbReference type="PANTHER" id="PTHR10744">
    <property type="entry name" value="40S RIBOSOMAL PROTEIN S11 FAMILY MEMBER"/>
    <property type="match status" value="1"/>
</dbReference>
<dbReference type="AlphaFoldDB" id="A0A0M9VPS3"/>
<comment type="similarity">
    <text evidence="1">Belongs to the universal ribosomal protein uS17 family.</text>
</comment>
<keyword evidence="3" id="KW-0687">Ribonucleoprotein</keyword>
<name>A0A0M9VPS3_9BASI</name>
<dbReference type="VEuPathDB" id="FungiDB:Malapachy_1024"/>
<evidence type="ECO:0000256" key="4">
    <source>
        <dbReference type="SAM" id="MobiDB-lite"/>
    </source>
</evidence>
<proteinExistence type="inferred from homology"/>
<dbReference type="SUPFAM" id="SSF50249">
    <property type="entry name" value="Nucleic acid-binding proteins"/>
    <property type="match status" value="1"/>
</dbReference>
<dbReference type="CDD" id="cd00364">
    <property type="entry name" value="Ribosomal_uS17"/>
    <property type="match status" value="1"/>
</dbReference>
<evidence type="ECO:0000256" key="1">
    <source>
        <dbReference type="ARBA" id="ARBA00010254"/>
    </source>
</evidence>
<feature type="compositionally biased region" description="Basic and acidic residues" evidence="4">
    <location>
        <begin position="93"/>
        <end position="104"/>
    </location>
</feature>
<evidence type="ECO:0000256" key="3">
    <source>
        <dbReference type="ARBA" id="ARBA00023274"/>
    </source>
</evidence>
<dbReference type="STRING" id="77020.A0A0M9VPS3"/>
<reference evidence="5 6" key="1">
    <citation type="submission" date="2015-07" db="EMBL/GenBank/DDBJ databases">
        <title>Draft Genome Sequence of Malassezia furfur CBS1878 and Malassezia pachydermatis CBS1879.</title>
        <authorList>
            <person name="Triana S."/>
            <person name="Ohm R."/>
            <person name="Gonzalez A."/>
            <person name="DeCock H."/>
            <person name="Restrepo S."/>
            <person name="Celis A."/>
        </authorList>
    </citation>
    <scope>NUCLEOTIDE SEQUENCE [LARGE SCALE GENOMIC DNA]</scope>
    <source>
        <strain evidence="5 6">CBS 1879</strain>
    </source>
</reference>
<dbReference type="GeneID" id="28727411"/>
<keyword evidence="6" id="KW-1185">Reference proteome</keyword>
<dbReference type="GO" id="GO:1990904">
    <property type="term" value="C:ribonucleoprotein complex"/>
    <property type="evidence" value="ECO:0007669"/>
    <property type="project" value="UniProtKB-KW"/>
</dbReference>
<feature type="region of interest" description="Disordered" evidence="4">
    <location>
        <begin position="83"/>
        <end position="104"/>
    </location>
</feature>